<keyword evidence="10" id="KW-1185">Reference proteome</keyword>
<feature type="domain" description="L,D-TPase catalytic" evidence="8">
    <location>
        <begin position="311"/>
        <end position="473"/>
    </location>
</feature>
<evidence type="ECO:0000259" key="8">
    <source>
        <dbReference type="PROSITE" id="PS52029"/>
    </source>
</evidence>
<evidence type="ECO:0000256" key="6">
    <source>
        <dbReference type="ARBA" id="ARBA00023316"/>
    </source>
</evidence>
<dbReference type="InterPro" id="IPR002477">
    <property type="entry name" value="Peptidoglycan-bd-like"/>
</dbReference>
<dbReference type="CDD" id="cd16913">
    <property type="entry name" value="YkuD_like"/>
    <property type="match status" value="1"/>
</dbReference>
<comment type="similarity">
    <text evidence="2">Belongs to the YkuD family.</text>
</comment>
<dbReference type="PANTHER" id="PTHR41533">
    <property type="entry name" value="L,D-TRANSPEPTIDASE HI_1667-RELATED"/>
    <property type="match status" value="1"/>
</dbReference>
<feature type="active site" description="Nucleophile" evidence="7">
    <location>
        <position position="445"/>
    </location>
</feature>
<dbReference type="Pfam" id="PF01471">
    <property type="entry name" value="PG_binding_1"/>
    <property type="match status" value="1"/>
</dbReference>
<gene>
    <name evidence="9" type="ORF">ACFOUY_18015</name>
</gene>
<sequence>MAVFFISLILSCRAQERKERLSKDSLALVKKSSDEKLVTFDSLNVATFFSSYPELYKYQYTLMDFYRKREFSYAWYDKGELSLQAQNLSNRLLNISEEGIYRIPPYSRVLDSLVNNPVDSKKNLQPNPTTELMLTAQYLLFSKMAWQGQDDSLSRVAGWFIPRKKIAYADLLDSLLNEQEDKVVFHEPVYRQYELLKSYLKKYKLLSFEPWPPLLDSLIPLKPGDTAQVIIQIKLRLFKLGDYNGAIFIASYDQELIDGLKHFQQRHGLKEDGLLGPDTFAQLNISIEQRIKQIIVNMERCRWLPVSSDGDYLAVNIPEYKLHVYHRDSLLWSCKVVVGQSWSRTNVFFGNLKHIVFSPYWNLPESIVKQEVLPGIEKDPGYLAKHNMEITYYKGKLAAVRQRPGVRNSLGLVKFIFPNSYNIYMHDTPSKSLFGETDRAFSHGCIRVMEPVKLSEFLLDNQKEWTKERIEASMNSGREKYVSIKKQVPVYIAYLTAFCDRNNVLNFRKDIYKLDEAIATSLIADR</sequence>
<dbReference type="SUPFAM" id="SSF47090">
    <property type="entry name" value="PGBD-like"/>
    <property type="match status" value="1"/>
</dbReference>
<dbReference type="Proteomes" id="UP001595792">
    <property type="component" value="Unassembled WGS sequence"/>
</dbReference>
<evidence type="ECO:0000256" key="7">
    <source>
        <dbReference type="PROSITE-ProRule" id="PRU01373"/>
    </source>
</evidence>
<feature type="active site" description="Proton donor/acceptor" evidence="7">
    <location>
        <position position="426"/>
    </location>
</feature>
<accession>A0ABV8NQL8</accession>
<evidence type="ECO:0000313" key="10">
    <source>
        <dbReference type="Proteomes" id="UP001595792"/>
    </source>
</evidence>
<dbReference type="EMBL" id="JBHSBY010000141">
    <property type="protein sequence ID" value="MFC4198606.1"/>
    <property type="molecule type" value="Genomic_DNA"/>
</dbReference>
<dbReference type="InterPro" id="IPR036365">
    <property type="entry name" value="PGBD-like_sf"/>
</dbReference>
<dbReference type="InterPro" id="IPR052905">
    <property type="entry name" value="LD-transpeptidase_YkuD-like"/>
</dbReference>
<evidence type="ECO:0000256" key="3">
    <source>
        <dbReference type="ARBA" id="ARBA00022679"/>
    </source>
</evidence>
<comment type="caution">
    <text evidence="9">The sequence shown here is derived from an EMBL/GenBank/DDBJ whole genome shotgun (WGS) entry which is preliminary data.</text>
</comment>
<dbReference type="Gene3D" id="1.10.101.10">
    <property type="entry name" value="PGBD-like superfamily/PGBD"/>
    <property type="match status" value="1"/>
</dbReference>
<dbReference type="PROSITE" id="PS52029">
    <property type="entry name" value="LD_TPASE"/>
    <property type="match status" value="1"/>
</dbReference>
<dbReference type="Pfam" id="PF03734">
    <property type="entry name" value="YkuD"/>
    <property type="match status" value="1"/>
</dbReference>
<evidence type="ECO:0000313" key="9">
    <source>
        <dbReference type="EMBL" id="MFC4198606.1"/>
    </source>
</evidence>
<dbReference type="InterPro" id="IPR005490">
    <property type="entry name" value="LD_TPept_cat_dom"/>
</dbReference>
<dbReference type="InterPro" id="IPR036366">
    <property type="entry name" value="PGBDSf"/>
</dbReference>
<dbReference type="RefSeq" id="WP_378962621.1">
    <property type="nucleotide sequence ID" value="NZ_JBHRXC010000016.1"/>
</dbReference>
<proteinExistence type="inferred from homology"/>
<comment type="pathway">
    <text evidence="1 7">Cell wall biogenesis; peptidoglycan biosynthesis.</text>
</comment>
<evidence type="ECO:0000256" key="2">
    <source>
        <dbReference type="ARBA" id="ARBA00005992"/>
    </source>
</evidence>
<evidence type="ECO:0000256" key="4">
    <source>
        <dbReference type="ARBA" id="ARBA00022960"/>
    </source>
</evidence>
<dbReference type="SUPFAM" id="SSF141523">
    <property type="entry name" value="L,D-transpeptidase catalytic domain-like"/>
    <property type="match status" value="1"/>
</dbReference>
<evidence type="ECO:0000256" key="5">
    <source>
        <dbReference type="ARBA" id="ARBA00022984"/>
    </source>
</evidence>
<protein>
    <submittedName>
        <fullName evidence="9">Murein L,D-transpeptidase</fullName>
    </submittedName>
</protein>
<dbReference type="Gene3D" id="2.40.440.10">
    <property type="entry name" value="L,D-transpeptidase catalytic domain-like"/>
    <property type="match status" value="1"/>
</dbReference>
<name>A0ABV8NQL8_9SPHI</name>
<reference evidence="10" key="1">
    <citation type="journal article" date="2019" name="Int. J. Syst. Evol. Microbiol.">
        <title>The Global Catalogue of Microorganisms (GCM) 10K type strain sequencing project: providing services to taxonomists for standard genome sequencing and annotation.</title>
        <authorList>
            <consortium name="The Broad Institute Genomics Platform"/>
            <consortium name="The Broad Institute Genome Sequencing Center for Infectious Disease"/>
            <person name="Wu L."/>
            <person name="Ma J."/>
        </authorList>
    </citation>
    <scope>NUCLEOTIDE SEQUENCE [LARGE SCALE GENOMIC DNA]</scope>
    <source>
        <strain evidence="10">CCM 8689</strain>
    </source>
</reference>
<dbReference type="InterPro" id="IPR045380">
    <property type="entry name" value="LD_TPept_scaffold_dom"/>
</dbReference>
<keyword evidence="6 7" id="KW-0961">Cell wall biogenesis/degradation</keyword>
<organism evidence="9 10">
    <name type="scientific">Pedobacter jamesrossensis</name>
    <dbReference type="NCBI Taxonomy" id="1908238"/>
    <lineage>
        <taxon>Bacteria</taxon>
        <taxon>Pseudomonadati</taxon>
        <taxon>Bacteroidota</taxon>
        <taxon>Sphingobacteriia</taxon>
        <taxon>Sphingobacteriales</taxon>
        <taxon>Sphingobacteriaceae</taxon>
        <taxon>Pedobacter</taxon>
    </lineage>
</organism>
<keyword evidence="3" id="KW-0808">Transferase</keyword>
<evidence type="ECO:0000256" key="1">
    <source>
        <dbReference type="ARBA" id="ARBA00004752"/>
    </source>
</evidence>
<keyword evidence="4 7" id="KW-0133">Cell shape</keyword>
<keyword evidence="5 7" id="KW-0573">Peptidoglycan synthesis</keyword>
<dbReference type="Pfam" id="PF20142">
    <property type="entry name" value="Scaffold"/>
    <property type="match status" value="1"/>
</dbReference>
<dbReference type="PANTHER" id="PTHR41533:SF2">
    <property type="entry name" value="BLR7131 PROTEIN"/>
    <property type="match status" value="1"/>
</dbReference>
<dbReference type="InterPro" id="IPR038063">
    <property type="entry name" value="Transpep_catalytic_dom"/>
</dbReference>